<evidence type="ECO:0000256" key="1">
    <source>
        <dbReference type="ARBA" id="ARBA00006484"/>
    </source>
</evidence>
<proteinExistence type="inferred from homology"/>
<dbReference type="GO" id="GO:0016020">
    <property type="term" value="C:membrane"/>
    <property type="evidence" value="ECO:0007669"/>
    <property type="project" value="TreeGrafter"/>
</dbReference>
<keyword evidence="2" id="KW-0560">Oxidoreductase</keyword>
<dbReference type="SUPFAM" id="SSF51735">
    <property type="entry name" value="NAD(P)-binding Rossmann-fold domains"/>
    <property type="match status" value="1"/>
</dbReference>
<dbReference type="RefSeq" id="WP_126775909.1">
    <property type="nucleotide sequence ID" value="NZ_PIPM01000001.1"/>
</dbReference>
<dbReference type="PROSITE" id="PS00061">
    <property type="entry name" value="ADH_SHORT"/>
    <property type="match status" value="1"/>
</dbReference>
<name>A0A432WS53_9GAMM</name>
<dbReference type="GO" id="GO:0016491">
    <property type="term" value="F:oxidoreductase activity"/>
    <property type="evidence" value="ECO:0007669"/>
    <property type="project" value="UniProtKB-KW"/>
</dbReference>
<dbReference type="AlphaFoldDB" id="A0A432WS53"/>
<evidence type="ECO:0000313" key="3">
    <source>
        <dbReference type="EMBL" id="RUO36595.1"/>
    </source>
</evidence>
<evidence type="ECO:0000313" key="4">
    <source>
        <dbReference type="Proteomes" id="UP000288405"/>
    </source>
</evidence>
<dbReference type="PANTHER" id="PTHR44196:SF1">
    <property type="entry name" value="DEHYDROGENASE_REDUCTASE SDR FAMILY MEMBER 7B"/>
    <property type="match status" value="1"/>
</dbReference>
<sequence>MNILITGATSGIGEQLCRDYRQAGNHVIACGRNKEKLAALEASTTGPGKFTSLAFDVTERDAVAHVLGGYAKAYPIDVAILNAGVCEYIDDPQHFDAALVERVFAANFFGVVYCAERLLPHLQPGNRLVVVDSMARQFPFVRAEAYGASKAAVHYFARSLQADLAGTGIEVVTISPGFVETPMTDRNDFDMPMRISVTDASKAIIKGLAKRKQHIAFPGVFGWILASMQRLPMGIQMALAKRMKQSQK</sequence>
<dbReference type="InterPro" id="IPR020904">
    <property type="entry name" value="Sc_DH/Rdtase_CS"/>
</dbReference>
<dbReference type="InterPro" id="IPR036291">
    <property type="entry name" value="NAD(P)-bd_dom_sf"/>
</dbReference>
<dbReference type="EMBL" id="PIPM01000001">
    <property type="protein sequence ID" value="RUO36595.1"/>
    <property type="molecule type" value="Genomic_DNA"/>
</dbReference>
<dbReference type="OrthoDB" id="335726at2"/>
<dbReference type="Pfam" id="PF00106">
    <property type="entry name" value="adh_short"/>
    <property type="match status" value="1"/>
</dbReference>
<dbReference type="PRINTS" id="PR00081">
    <property type="entry name" value="GDHRDH"/>
</dbReference>
<reference evidence="3 4" key="1">
    <citation type="journal article" date="2011" name="Front. Microbiol.">
        <title>Genomic signatures of strain selection and enhancement in Bacillus atrophaeus var. globigii, a historical biowarfare simulant.</title>
        <authorList>
            <person name="Gibbons H.S."/>
            <person name="Broomall S.M."/>
            <person name="McNew L.A."/>
            <person name="Daligault H."/>
            <person name="Chapman C."/>
            <person name="Bruce D."/>
            <person name="Karavis M."/>
            <person name="Krepps M."/>
            <person name="McGregor P.A."/>
            <person name="Hong C."/>
            <person name="Park K.H."/>
            <person name="Akmal A."/>
            <person name="Feldman A."/>
            <person name="Lin J.S."/>
            <person name="Chang W.E."/>
            <person name="Higgs B.W."/>
            <person name="Demirev P."/>
            <person name="Lindquist J."/>
            <person name="Liem A."/>
            <person name="Fochler E."/>
            <person name="Read T.D."/>
            <person name="Tapia R."/>
            <person name="Johnson S."/>
            <person name="Bishop-Lilly K.A."/>
            <person name="Detter C."/>
            <person name="Han C."/>
            <person name="Sozhamannan S."/>
            <person name="Rosenzweig C.N."/>
            <person name="Skowronski E.W."/>
        </authorList>
    </citation>
    <scope>NUCLEOTIDE SEQUENCE [LARGE SCALE GENOMIC DNA]</scope>
    <source>
        <strain evidence="3 4">GYP-17</strain>
    </source>
</reference>
<gene>
    <name evidence="3" type="ORF">CWE11_01930</name>
</gene>
<keyword evidence="4" id="KW-1185">Reference proteome</keyword>
<accession>A0A432WS53</accession>
<organism evidence="3 4">
    <name type="scientific">Aliidiomarina sanyensis</name>
    <dbReference type="NCBI Taxonomy" id="1249555"/>
    <lineage>
        <taxon>Bacteria</taxon>
        <taxon>Pseudomonadati</taxon>
        <taxon>Pseudomonadota</taxon>
        <taxon>Gammaproteobacteria</taxon>
        <taxon>Alteromonadales</taxon>
        <taxon>Idiomarinaceae</taxon>
        <taxon>Aliidiomarina</taxon>
    </lineage>
</organism>
<dbReference type="Proteomes" id="UP000288405">
    <property type="component" value="Unassembled WGS sequence"/>
</dbReference>
<evidence type="ECO:0000256" key="2">
    <source>
        <dbReference type="ARBA" id="ARBA00023002"/>
    </source>
</evidence>
<protein>
    <submittedName>
        <fullName evidence="3">Short-chain dehydrogenase</fullName>
    </submittedName>
</protein>
<dbReference type="InterPro" id="IPR002347">
    <property type="entry name" value="SDR_fam"/>
</dbReference>
<comment type="caution">
    <text evidence="3">The sequence shown here is derived from an EMBL/GenBank/DDBJ whole genome shotgun (WGS) entry which is preliminary data.</text>
</comment>
<dbReference type="Gene3D" id="3.40.50.720">
    <property type="entry name" value="NAD(P)-binding Rossmann-like Domain"/>
    <property type="match status" value="1"/>
</dbReference>
<dbReference type="PANTHER" id="PTHR44196">
    <property type="entry name" value="DEHYDROGENASE/REDUCTASE SDR FAMILY MEMBER 7B"/>
    <property type="match status" value="1"/>
</dbReference>
<comment type="similarity">
    <text evidence="1">Belongs to the short-chain dehydrogenases/reductases (SDR) family.</text>
</comment>